<dbReference type="SUPFAM" id="SSF116726">
    <property type="entry name" value="TrkA C-terminal domain-like"/>
    <property type="match status" value="1"/>
</dbReference>
<dbReference type="Gene3D" id="3.40.50.720">
    <property type="entry name" value="NAD(P)-binding Rossmann-like Domain"/>
    <property type="match status" value="1"/>
</dbReference>
<dbReference type="InterPro" id="IPR036291">
    <property type="entry name" value="NAD(P)-bd_dom_sf"/>
</dbReference>
<protein>
    <submittedName>
        <fullName evidence="3">TrkA family potassium uptake protein</fullName>
    </submittedName>
</protein>
<name>A0A3S8RM38_9FIRM</name>
<dbReference type="InterPro" id="IPR050721">
    <property type="entry name" value="Trk_Ktr_HKT_K-transport"/>
</dbReference>
<dbReference type="InterPro" id="IPR003148">
    <property type="entry name" value="RCK_N"/>
</dbReference>
<dbReference type="GO" id="GO:0006813">
    <property type="term" value="P:potassium ion transport"/>
    <property type="evidence" value="ECO:0007669"/>
    <property type="project" value="InterPro"/>
</dbReference>
<evidence type="ECO:0000313" key="4">
    <source>
        <dbReference type="Proteomes" id="UP000278804"/>
    </source>
</evidence>
<dbReference type="GO" id="GO:0008324">
    <property type="term" value="F:monoatomic cation transmembrane transporter activity"/>
    <property type="evidence" value="ECO:0007669"/>
    <property type="project" value="InterPro"/>
</dbReference>
<dbReference type="InterPro" id="IPR006037">
    <property type="entry name" value="RCK_C"/>
</dbReference>
<dbReference type="EMBL" id="CP034234">
    <property type="protein sequence ID" value="AZK44004.1"/>
    <property type="molecule type" value="Genomic_DNA"/>
</dbReference>
<dbReference type="PANTHER" id="PTHR43833:SF7">
    <property type="entry name" value="KTR SYSTEM POTASSIUM UPTAKE PROTEIN C"/>
    <property type="match status" value="1"/>
</dbReference>
<dbReference type="Gene3D" id="3.30.70.1450">
    <property type="entry name" value="Regulator of K+ conductance, C-terminal domain"/>
    <property type="match status" value="1"/>
</dbReference>
<reference evidence="3 4" key="1">
    <citation type="journal article" date="2020" name="Int. J. Syst. Evol. Microbiol.">
        <title>Description of Erysipelothrix piscisicarius sp. nov., an emergent fish pathogen, and assessment of virulence using a tiger barb (Puntigrus tetrazona) infection model.</title>
        <authorList>
            <person name="Pomaranski E.K."/>
            <person name="Griffin M.J."/>
            <person name="Camus A.C."/>
            <person name="Armwood A.R."/>
            <person name="Shelley J."/>
            <person name="Waldbieser G.C."/>
            <person name="LaFrentz B.R."/>
            <person name="Garcia J.C."/>
            <person name="Yanong R."/>
            <person name="Soto E."/>
        </authorList>
    </citation>
    <scope>NUCLEOTIDE SEQUENCE [LARGE SCALE GENOMIC DNA]</scope>
    <source>
        <strain evidence="3 4">15TAL0474</strain>
    </source>
</reference>
<dbReference type="SUPFAM" id="SSF51735">
    <property type="entry name" value="NAD(P)-binding Rossmann-fold domains"/>
    <property type="match status" value="1"/>
</dbReference>
<keyword evidence="4" id="KW-1185">Reference proteome</keyword>
<dbReference type="RefSeq" id="WP_125164206.1">
    <property type="nucleotide sequence ID" value="NZ_CP034234.1"/>
</dbReference>
<feature type="domain" description="RCK N-terminal" evidence="1">
    <location>
        <begin position="3"/>
        <end position="120"/>
    </location>
</feature>
<dbReference type="KEGG" id="eri:EEI45_03785"/>
<proteinExistence type="predicted"/>
<dbReference type="Pfam" id="PF02080">
    <property type="entry name" value="TrkA_C"/>
    <property type="match status" value="1"/>
</dbReference>
<organism evidence="3 4">
    <name type="scientific">Erysipelothrix piscisicarius</name>
    <dbReference type="NCBI Taxonomy" id="2485784"/>
    <lineage>
        <taxon>Bacteria</taxon>
        <taxon>Bacillati</taxon>
        <taxon>Bacillota</taxon>
        <taxon>Erysipelotrichia</taxon>
        <taxon>Erysipelotrichales</taxon>
        <taxon>Erysipelotrichaceae</taxon>
        <taxon>Erysipelothrix</taxon>
    </lineage>
</organism>
<evidence type="ECO:0000313" key="3">
    <source>
        <dbReference type="EMBL" id="AZK44004.1"/>
    </source>
</evidence>
<evidence type="ECO:0000259" key="1">
    <source>
        <dbReference type="PROSITE" id="PS51201"/>
    </source>
</evidence>
<feature type="domain" description="RCK C-terminal" evidence="2">
    <location>
        <begin position="136"/>
        <end position="222"/>
    </location>
</feature>
<dbReference type="AlphaFoldDB" id="A0A3S8RM38"/>
<dbReference type="InterPro" id="IPR036721">
    <property type="entry name" value="RCK_C_sf"/>
</dbReference>
<gene>
    <name evidence="3" type="ORF">EEI45_03785</name>
</gene>
<dbReference type="PANTHER" id="PTHR43833">
    <property type="entry name" value="POTASSIUM CHANNEL PROTEIN 2-RELATED-RELATED"/>
    <property type="match status" value="1"/>
</dbReference>
<dbReference type="PROSITE" id="PS51202">
    <property type="entry name" value="RCK_C"/>
    <property type="match status" value="1"/>
</dbReference>
<evidence type="ECO:0000259" key="2">
    <source>
        <dbReference type="PROSITE" id="PS51202"/>
    </source>
</evidence>
<accession>A0A3S8RM38</accession>
<sequence>MTNKTVAILGLGLFGASIAKTLARHKVDVIAMDSKMERVEEVANLVEHAVQADFTKLEQLEAADVANADIAIIASGERLESTILGVLNLKKLGCKHVIVKTKNMDYYEVLKKVGADRVVLPEVEMGKRLANEIAKHSVIDALRIDDRYNIVEIHALSSWYGKSINDLNLRQEYGFNILGMKCDNNQEFQILVSPAYKVREGDLFFVLVEEKDLQRFNDLEDHHE</sequence>
<dbReference type="Proteomes" id="UP000278804">
    <property type="component" value="Chromosome"/>
</dbReference>
<dbReference type="Pfam" id="PF02254">
    <property type="entry name" value="TrkA_N"/>
    <property type="match status" value="1"/>
</dbReference>
<dbReference type="PROSITE" id="PS51201">
    <property type="entry name" value="RCK_N"/>
    <property type="match status" value="1"/>
</dbReference>